<dbReference type="InterPro" id="IPR001763">
    <property type="entry name" value="Rhodanese-like_dom"/>
</dbReference>
<name>A0A4Y8UNB9_9GAMM</name>
<dbReference type="PANTHER" id="PTHR43031:SF1">
    <property type="entry name" value="PYRIDINE NUCLEOTIDE-DISULPHIDE OXIDOREDUCTASE"/>
    <property type="match status" value="1"/>
</dbReference>
<accession>A0A4Y8UNB9</accession>
<dbReference type="PROSITE" id="PS50206">
    <property type="entry name" value="RHODANESE_3"/>
    <property type="match status" value="1"/>
</dbReference>
<reference evidence="2 3" key="1">
    <citation type="submission" date="2019-03" db="EMBL/GenBank/DDBJ databases">
        <title>Draft genome of Gammaproteobacteria bacterium LSUCC0057, a member of the SAR92 clade.</title>
        <authorList>
            <person name="Lanclos V.C."/>
            <person name="Doiron C."/>
            <person name="Henson M.W."/>
            <person name="Thrash J.C."/>
        </authorList>
    </citation>
    <scope>NUCLEOTIDE SEQUENCE [LARGE SCALE GENOMIC DNA]</scope>
    <source>
        <strain evidence="2 3">LSUCC0057</strain>
    </source>
</reference>
<dbReference type="SUPFAM" id="SSF52821">
    <property type="entry name" value="Rhodanese/Cell cycle control phosphatase"/>
    <property type="match status" value="1"/>
</dbReference>
<organism evidence="2 3">
    <name type="scientific">Gammaproteobacteria bacterium LSUCC0057</name>
    <dbReference type="NCBI Taxonomy" id="2559237"/>
    <lineage>
        <taxon>Bacteria</taxon>
        <taxon>Pseudomonadati</taxon>
        <taxon>Pseudomonadota</taxon>
        <taxon>Gammaproteobacteria</taxon>
        <taxon>Cellvibrionales</taxon>
        <taxon>Porticoccaceae</taxon>
        <taxon>SAR92 clade</taxon>
    </lineage>
</organism>
<dbReference type="SMART" id="SM00450">
    <property type="entry name" value="RHOD"/>
    <property type="match status" value="1"/>
</dbReference>
<sequence>MACFAAQPSWSIEETAMIIDVRTPAEWAEGRLQSAHHLELNVFAQGIEAMAPDKDQPIYLYCRSGNRSGQARDYMVKIGYSNVVNAGGLEEAAKLLDEPIVK</sequence>
<dbReference type="Pfam" id="PF00581">
    <property type="entry name" value="Rhodanese"/>
    <property type="match status" value="1"/>
</dbReference>
<keyword evidence="3" id="KW-1185">Reference proteome</keyword>
<dbReference type="Proteomes" id="UP000298133">
    <property type="component" value="Unassembled WGS sequence"/>
</dbReference>
<dbReference type="OrthoDB" id="9814704at2"/>
<dbReference type="Gene3D" id="3.40.250.10">
    <property type="entry name" value="Rhodanese-like domain"/>
    <property type="match status" value="1"/>
</dbReference>
<evidence type="ECO:0000259" key="1">
    <source>
        <dbReference type="PROSITE" id="PS50206"/>
    </source>
</evidence>
<gene>
    <name evidence="2" type="ORF">E3W66_01920</name>
</gene>
<comment type="caution">
    <text evidence="2">The sequence shown here is derived from an EMBL/GenBank/DDBJ whole genome shotgun (WGS) entry which is preliminary data.</text>
</comment>
<dbReference type="InterPro" id="IPR050229">
    <property type="entry name" value="GlpE_sulfurtransferase"/>
</dbReference>
<protein>
    <submittedName>
        <fullName evidence="2">Rhodanese-like domain-containing protein</fullName>
    </submittedName>
</protein>
<dbReference type="InterPro" id="IPR036873">
    <property type="entry name" value="Rhodanese-like_dom_sf"/>
</dbReference>
<dbReference type="EMBL" id="SPIA01000001">
    <property type="protein sequence ID" value="TFH69327.1"/>
    <property type="molecule type" value="Genomic_DNA"/>
</dbReference>
<evidence type="ECO:0000313" key="3">
    <source>
        <dbReference type="Proteomes" id="UP000298133"/>
    </source>
</evidence>
<dbReference type="AlphaFoldDB" id="A0A4Y8UNB9"/>
<dbReference type="PANTHER" id="PTHR43031">
    <property type="entry name" value="FAD-DEPENDENT OXIDOREDUCTASE"/>
    <property type="match status" value="1"/>
</dbReference>
<evidence type="ECO:0000313" key="2">
    <source>
        <dbReference type="EMBL" id="TFH69327.1"/>
    </source>
</evidence>
<feature type="domain" description="Rhodanese" evidence="1">
    <location>
        <begin position="12"/>
        <end position="101"/>
    </location>
</feature>
<dbReference type="CDD" id="cd00158">
    <property type="entry name" value="RHOD"/>
    <property type="match status" value="1"/>
</dbReference>
<proteinExistence type="predicted"/>